<evidence type="ECO:0000256" key="3">
    <source>
        <dbReference type="ARBA" id="ARBA00022452"/>
    </source>
</evidence>
<keyword evidence="5" id="KW-0732">Signal</keyword>
<dbReference type="RefSeq" id="WP_310027264.1">
    <property type="nucleotide sequence ID" value="NZ_JAVDVI010000012.1"/>
</dbReference>
<evidence type="ECO:0000256" key="4">
    <source>
        <dbReference type="ARBA" id="ARBA00022692"/>
    </source>
</evidence>
<keyword evidence="2 10" id="KW-0813">Transport</keyword>
<dbReference type="InterPro" id="IPR037066">
    <property type="entry name" value="Plug_dom_sf"/>
</dbReference>
<evidence type="ECO:0000256" key="1">
    <source>
        <dbReference type="ARBA" id="ARBA00004571"/>
    </source>
</evidence>
<evidence type="ECO:0000313" key="15">
    <source>
        <dbReference type="Proteomes" id="UP001255185"/>
    </source>
</evidence>
<dbReference type="Pfam" id="PF13715">
    <property type="entry name" value="CarbopepD_reg_2"/>
    <property type="match status" value="1"/>
</dbReference>
<dbReference type="PANTHER" id="PTHR30069">
    <property type="entry name" value="TONB-DEPENDENT OUTER MEMBRANE RECEPTOR"/>
    <property type="match status" value="1"/>
</dbReference>
<evidence type="ECO:0000256" key="10">
    <source>
        <dbReference type="PROSITE-ProRule" id="PRU01360"/>
    </source>
</evidence>
<comment type="caution">
    <text evidence="14">The sequence shown here is derived from an EMBL/GenBank/DDBJ whole genome shotgun (WGS) entry which is preliminary data.</text>
</comment>
<evidence type="ECO:0000256" key="7">
    <source>
        <dbReference type="ARBA" id="ARBA00023136"/>
    </source>
</evidence>
<organism evidence="14 15">
    <name type="scientific">Flavobacterium arsenatis</name>
    <dbReference type="NCBI Taxonomy" id="1484332"/>
    <lineage>
        <taxon>Bacteria</taxon>
        <taxon>Pseudomonadati</taxon>
        <taxon>Bacteroidota</taxon>
        <taxon>Flavobacteriia</taxon>
        <taxon>Flavobacteriales</taxon>
        <taxon>Flavobacteriaceae</taxon>
        <taxon>Flavobacterium</taxon>
    </lineage>
</organism>
<proteinExistence type="inferred from homology"/>
<evidence type="ECO:0000259" key="13">
    <source>
        <dbReference type="Pfam" id="PF07715"/>
    </source>
</evidence>
<protein>
    <submittedName>
        <fullName evidence="14">Iron complex outermembrane receptor protein</fullName>
    </submittedName>
</protein>
<dbReference type="InterPro" id="IPR008969">
    <property type="entry name" value="CarboxyPept-like_regulatory"/>
</dbReference>
<keyword evidence="3 10" id="KW-1134">Transmembrane beta strand</keyword>
<comment type="similarity">
    <text evidence="10 11">Belongs to the TonB-dependent receptor family.</text>
</comment>
<evidence type="ECO:0000313" key="14">
    <source>
        <dbReference type="EMBL" id="MDR6968654.1"/>
    </source>
</evidence>
<dbReference type="PANTHER" id="PTHR30069:SF29">
    <property type="entry name" value="HEMOGLOBIN AND HEMOGLOBIN-HAPTOGLOBIN-BINDING PROTEIN 1-RELATED"/>
    <property type="match status" value="1"/>
</dbReference>
<dbReference type="EMBL" id="JAVDVI010000012">
    <property type="protein sequence ID" value="MDR6968654.1"/>
    <property type="molecule type" value="Genomic_DNA"/>
</dbReference>
<evidence type="ECO:0000259" key="12">
    <source>
        <dbReference type="Pfam" id="PF00593"/>
    </source>
</evidence>
<dbReference type="Gene3D" id="2.60.40.1120">
    <property type="entry name" value="Carboxypeptidase-like, regulatory domain"/>
    <property type="match status" value="1"/>
</dbReference>
<accession>A0ABU1TS08</accession>
<dbReference type="Proteomes" id="UP001255185">
    <property type="component" value="Unassembled WGS sequence"/>
</dbReference>
<evidence type="ECO:0000256" key="9">
    <source>
        <dbReference type="ARBA" id="ARBA00023237"/>
    </source>
</evidence>
<dbReference type="InterPro" id="IPR036942">
    <property type="entry name" value="Beta-barrel_TonB_sf"/>
</dbReference>
<gene>
    <name evidence="14" type="ORF">J2X31_002680</name>
</gene>
<reference evidence="14 15" key="1">
    <citation type="submission" date="2023-07" db="EMBL/GenBank/DDBJ databases">
        <title>Sorghum-associated microbial communities from plants grown in Nebraska, USA.</title>
        <authorList>
            <person name="Schachtman D."/>
        </authorList>
    </citation>
    <scope>NUCLEOTIDE SEQUENCE [LARGE SCALE GENOMIC DNA]</scope>
    <source>
        <strain evidence="14 15">3773</strain>
    </source>
</reference>
<evidence type="ECO:0000256" key="2">
    <source>
        <dbReference type="ARBA" id="ARBA00022448"/>
    </source>
</evidence>
<evidence type="ECO:0000256" key="8">
    <source>
        <dbReference type="ARBA" id="ARBA00023170"/>
    </source>
</evidence>
<keyword evidence="9 10" id="KW-0998">Cell outer membrane</keyword>
<evidence type="ECO:0000256" key="5">
    <source>
        <dbReference type="ARBA" id="ARBA00022729"/>
    </source>
</evidence>
<dbReference type="Gene3D" id="2.170.130.10">
    <property type="entry name" value="TonB-dependent receptor, plug domain"/>
    <property type="match status" value="1"/>
</dbReference>
<keyword evidence="6 11" id="KW-0798">TonB box</keyword>
<dbReference type="InterPro" id="IPR039426">
    <property type="entry name" value="TonB-dep_rcpt-like"/>
</dbReference>
<keyword evidence="4 10" id="KW-0812">Transmembrane</keyword>
<feature type="domain" description="TonB-dependent receptor plug" evidence="13">
    <location>
        <begin position="113"/>
        <end position="215"/>
    </location>
</feature>
<dbReference type="SUPFAM" id="SSF49464">
    <property type="entry name" value="Carboxypeptidase regulatory domain-like"/>
    <property type="match status" value="1"/>
</dbReference>
<dbReference type="Pfam" id="PF00593">
    <property type="entry name" value="TonB_dep_Rec_b-barrel"/>
    <property type="match status" value="1"/>
</dbReference>
<dbReference type="Pfam" id="PF07715">
    <property type="entry name" value="Plug"/>
    <property type="match status" value="1"/>
</dbReference>
<dbReference type="InterPro" id="IPR012910">
    <property type="entry name" value="Plug_dom"/>
</dbReference>
<dbReference type="SUPFAM" id="SSF56935">
    <property type="entry name" value="Porins"/>
    <property type="match status" value="1"/>
</dbReference>
<keyword evidence="15" id="KW-1185">Reference proteome</keyword>
<dbReference type="PROSITE" id="PS52016">
    <property type="entry name" value="TONB_DEPENDENT_REC_3"/>
    <property type="match status" value="1"/>
</dbReference>
<evidence type="ECO:0000256" key="11">
    <source>
        <dbReference type="RuleBase" id="RU003357"/>
    </source>
</evidence>
<comment type="subcellular location">
    <subcellularLocation>
        <location evidence="1 10">Cell outer membrane</location>
        <topology evidence="1 10">Multi-pass membrane protein</topology>
    </subcellularLocation>
</comment>
<dbReference type="InterPro" id="IPR000531">
    <property type="entry name" value="Beta-barrel_TonB"/>
</dbReference>
<keyword evidence="7 10" id="KW-0472">Membrane</keyword>
<dbReference type="Gene3D" id="2.40.170.20">
    <property type="entry name" value="TonB-dependent receptor, beta-barrel domain"/>
    <property type="match status" value="1"/>
</dbReference>
<name>A0ABU1TS08_9FLAO</name>
<sequence length="795" mass="89179">MRYFIALVFLFIGNQSFVYSQNKVSGKITNEKNEPLAGAHIHAGQNFTVSNPAGDFAIDLPFGENYIVVSYVGYKTVTVVQDIDGDVELNIQLKEDISALSEVEIKDKNIKTNTTSDRKELKIAQLEKYSSGSLGDALKEISGVSSLKTGNTIVKPVINGLHSSRVLIINNNVRLEDQQWGLEHAPNLDINTAGKVSVIKGASGLQYGGDAIGGVVIIEPLPIPVKDTIYGKTILNGASNGRGGSVSSSLFKGYQSGWNWNLQGTFKYLGDVEAPDYILSNTGNREKNFSAGLGYKGETSGFSAFLSYYNATIGILRASHTGNLADLVNAINSGKPSVINDFTYNINAPKQEVQHYLGKLNYFHTFSDFGKLTLQYAFQLNNRLEYDIRRGDSRNKPSLDLSLSTHSVLVDLETSSSEISKYKFGISGVFQNNFADTDTGVRPLIPDYDKYEAGVYGIGTFALSENLELETGFRYDFSRIDATKFYLQSRWIERNYDADFSDIIIGEFGTQWKTNPVFTYHNFSGSVGTKYQINRNLKWFTNLSLASRSPNPSELFSDGLHHSTGQIELGDLRLEKEKAIKISTALAYASDKFAFEVNPYLNLINDFTLLEPTGLEQSNRGAFPVWEYRQVNARVLGIDVNADYDFAKNLNYHSTFAYVYGEDQDNKEALIDMPPVNWNNSIQFKKQDWHNLILGLKSELVFTQKRYPDNDFIADVPVDGEFVPTLVEISQPPKGYHQLHFSSEMSFATFEKSKITIGFNIQNIFNTNYRDYLNRTRFYVDDMGRNFTVQLKFNY</sequence>
<evidence type="ECO:0000256" key="6">
    <source>
        <dbReference type="ARBA" id="ARBA00023077"/>
    </source>
</evidence>
<keyword evidence="8 14" id="KW-0675">Receptor</keyword>
<feature type="domain" description="TonB-dependent receptor-like beta-barrel" evidence="12">
    <location>
        <begin position="251"/>
        <end position="764"/>
    </location>
</feature>